<evidence type="ECO:0000313" key="5">
    <source>
        <dbReference type="Proteomes" id="UP001302367"/>
    </source>
</evidence>
<name>A0A2G5HK22_CERBT</name>
<dbReference type="EMBL" id="LKMD01000105">
    <property type="protein sequence ID" value="PIA92917.1"/>
    <property type="molecule type" value="Genomic_DNA"/>
</dbReference>
<feature type="domain" description="Tautomerase cis-CaaD-like" evidence="1">
    <location>
        <begin position="1"/>
        <end position="130"/>
    </location>
</feature>
<dbReference type="Gene3D" id="3.30.429.10">
    <property type="entry name" value="Macrophage Migration Inhibitory Factor"/>
    <property type="match status" value="1"/>
</dbReference>
<reference evidence="3 5" key="2">
    <citation type="submission" date="2023-09" db="EMBL/GenBank/DDBJ databases">
        <title>Complete-Gapless Cercospora beticola genome.</title>
        <authorList>
            <person name="Wyatt N.A."/>
            <person name="Spanner R.E."/>
            <person name="Bolton M.D."/>
        </authorList>
    </citation>
    <scope>NUCLEOTIDE SEQUENCE [LARGE SCALE GENOMIC DNA]</scope>
    <source>
        <strain evidence="3">Cb09-40</strain>
    </source>
</reference>
<evidence type="ECO:0000259" key="1">
    <source>
        <dbReference type="Pfam" id="PF14832"/>
    </source>
</evidence>
<sequence length="164" mass="18265">MPFYEVRHVTPLSQAQQDSLAEALTTIHSTKFTTPRLFVNVGFVDQSKINTYVAGKPRKGNSISANVRVGPSRTQKDWDQLCEEVVAAWEKIVPEAELRGVFILGSLTAGWEAGFTLPPAGQDVQWLKDNWQAFEEKAKAGDEDFADMLVEIKQRGVLEQTNGK</sequence>
<dbReference type="InterPro" id="IPR028116">
    <property type="entry name" value="Cis-CaaD-like"/>
</dbReference>
<dbReference type="Pfam" id="PF14832">
    <property type="entry name" value="Tautomerase_3"/>
    <property type="match status" value="1"/>
</dbReference>
<reference evidence="2 4" key="1">
    <citation type="submission" date="2015-10" db="EMBL/GenBank/DDBJ databases">
        <title>The cercosporin biosynthetic gene cluster was horizontally transferred to several fungal lineages and shown to be expanded in Cercospora beticola based on microsynteny with recipient genomes.</title>
        <authorList>
            <person name="De Jonge R."/>
            <person name="Ebert M.K."/>
            <person name="Suttle J.C."/>
            <person name="Jurick Ii W.M."/>
            <person name="Secor G.A."/>
            <person name="Thomma B.P."/>
            <person name="Van De Peer Y."/>
            <person name="Bolton M.D."/>
        </authorList>
    </citation>
    <scope>NUCLEOTIDE SEQUENCE [LARGE SCALE GENOMIC DNA]</scope>
    <source>
        <strain evidence="2 4">09-40</strain>
    </source>
</reference>
<evidence type="ECO:0000313" key="2">
    <source>
        <dbReference type="EMBL" id="PIA92917.1"/>
    </source>
</evidence>
<dbReference type="EMBL" id="CP134187">
    <property type="protein sequence ID" value="WPB02074.1"/>
    <property type="molecule type" value="Genomic_DNA"/>
</dbReference>
<dbReference type="AlphaFoldDB" id="A0A2G5HK22"/>
<proteinExistence type="predicted"/>
<dbReference type="OrthoDB" id="9981319at2759"/>
<dbReference type="Proteomes" id="UP001302367">
    <property type="component" value="Chromosome 4"/>
</dbReference>
<evidence type="ECO:0000313" key="4">
    <source>
        <dbReference type="Proteomes" id="UP000230605"/>
    </source>
</evidence>
<organism evidence="2 4">
    <name type="scientific">Cercospora beticola</name>
    <name type="common">Sugarbeet leaf spot fungus</name>
    <dbReference type="NCBI Taxonomy" id="122368"/>
    <lineage>
        <taxon>Eukaryota</taxon>
        <taxon>Fungi</taxon>
        <taxon>Dikarya</taxon>
        <taxon>Ascomycota</taxon>
        <taxon>Pezizomycotina</taxon>
        <taxon>Dothideomycetes</taxon>
        <taxon>Dothideomycetidae</taxon>
        <taxon>Mycosphaerellales</taxon>
        <taxon>Mycosphaerellaceae</taxon>
        <taxon>Cercospora</taxon>
    </lineage>
</organism>
<protein>
    <recommendedName>
        <fullName evidence="1">Tautomerase cis-CaaD-like domain-containing protein</fullName>
    </recommendedName>
</protein>
<keyword evidence="5" id="KW-1185">Reference proteome</keyword>
<evidence type="ECO:0000313" key="3">
    <source>
        <dbReference type="EMBL" id="WPB02074.1"/>
    </source>
</evidence>
<dbReference type="Proteomes" id="UP000230605">
    <property type="component" value="Chromosome 4"/>
</dbReference>
<dbReference type="InterPro" id="IPR014347">
    <property type="entry name" value="Tautomerase/MIF_sf"/>
</dbReference>
<gene>
    <name evidence="2" type="ORF">CB0940_04802</name>
    <name evidence="3" type="ORF">RHO25_006708</name>
</gene>
<accession>A0A2G5HK22</accession>